<dbReference type="FunFam" id="3.30.200.20:FF:000168">
    <property type="entry name" value="L-type lectin-domain containing receptor kinase IX.1"/>
    <property type="match status" value="1"/>
</dbReference>
<keyword evidence="8 20" id="KW-0812">Transmembrane</keyword>
<evidence type="ECO:0000256" key="4">
    <source>
        <dbReference type="ARBA" id="ARBA00012513"/>
    </source>
</evidence>
<dbReference type="FunFam" id="1.10.510.10:FF:000240">
    <property type="entry name" value="Lectin-domain containing receptor kinase A4.3"/>
    <property type="match status" value="1"/>
</dbReference>
<evidence type="ECO:0000256" key="9">
    <source>
        <dbReference type="ARBA" id="ARBA00022729"/>
    </source>
</evidence>
<dbReference type="Pfam" id="PF00139">
    <property type="entry name" value="Lectin_legB"/>
    <property type="match status" value="1"/>
</dbReference>
<dbReference type="Pfam" id="PF00069">
    <property type="entry name" value="Pkinase"/>
    <property type="match status" value="1"/>
</dbReference>
<dbReference type="PROSITE" id="PS50011">
    <property type="entry name" value="PROTEIN_KINASE_DOM"/>
    <property type="match status" value="1"/>
</dbReference>
<dbReference type="PANTHER" id="PTHR27007">
    <property type="match status" value="1"/>
</dbReference>
<evidence type="ECO:0000256" key="14">
    <source>
        <dbReference type="ARBA" id="ARBA00022989"/>
    </source>
</evidence>
<dbReference type="EMBL" id="GDJX01014518">
    <property type="protein sequence ID" value="JAT53418.1"/>
    <property type="molecule type" value="Transcribed_RNA"/>
</dbReference>
<evidence type="ECO:0000256" key="21">
    <source>
        <dbReference type="SAM" id="SignalP"/>
    </source>
</evidence>
<dbReference type="Gene3D" id="1.10.510.10">
    <property type="entry name" value="Transferase(Phosphotransferase) domain 1"/>
    <property type="match status" value="1"/>
</dbReference>
<keyword evidence="12 23" id="KW-0418">Kinase</keyword>
<gene>
    <name evidence="23" type="primary">LECRK91_9</name>
    <name evidence="23" type="ORF">g.121306</name>
</gene>
<evidence type="ECO:0000256" key="17">
    <source>
        <dbReference type="ARBA" id="ARBA00023180"/>
    </source>
</evidence>
<dbReference type="GO" id="GO:0030246">
    <property type="term" value="F:carbohydrate binding"/>
    <property type="evidence" value="ECO:0007669"/>
    <property type="project" value="UniProtKB-KW"/>
</dbReference>
<keyword evidence="5" id="KW-1003">Cell membrane</keyword>
<name>A0A1D1YFK2_9ARAE</name>
<feature type="transmembrane region" description="Helical" evidence="20">
    <location>
        <begin position="294"/>
        <end position="319"/>
    </location>
</feature>
<dbReference type="SMART" id="SM00220">
    <property type="entry name" value="S_TKc"/>
    <property type="match status" value="1"/>
</dbReference>
<dbReference type="InterPro" id="IPR019825">
    <property type="entry name" value="Lectin_legB_Mn/Ca_BS"/>
</dbReference>
<keyword evidence="7" id="KW-0808">Transferase</keyword>
<keyword evidence="11 18" id="KW-0547">Nucleotide-binding</keyword>
<dbReference type="PROSITE" id="PS00307">
    <property type="entry name" value="LECTIN_LEGUME_BETA"/>
    <property type="match status" value="1"/>
</dbReference>
<dbReference type="Gene3D" id="3.30.200.20">
    <property type="entry name" value="Phosphorylase Kinase, domain 1"/>
    <property type="match status" value="1"/>
</dbReference>
<sequence>MGYAAVTLLFPMLSLLSPASAVSFSFSSFPASNNTHNITYLGDAKATTDGVIDLTMYQTGTSLVNSRGWAVYSHPVRLWDAKTGNLTDFTTNFSFYVGKLDGPKPGDGLAFFLAPNGSTMPSGTNGSTLALFNDVVGNNTVPPAAPIVAVEFDTFKNPWDPEGVHLGIDVGSIASAENVFWAELDEWSNSSVRATVTYDAGAMVLSARFSGEDGTEQSMNYRVDLRKVLPEWATIGFSASTGVAIEVHRIRSWSFSPSLEFSGVVPAPAPSSPPPPAPSSPPPLASNRSKKSKIGVLLAGLMAGLGFLAAVAGILWLVLRRRRVTRRRRGEGQGVEMATVDDSEIDEGRGPKRFTYRQLSRATGEFAPNRKLGRGGFGEVYKGFLGELRSEVAVKRVARDSKQGKKEYLSEINIISKLRHRNLVRLVGWCHDRGELLLVYEYLPHGSLDAHLFGDGGNAPLLPWPARYKIAQGLASVLLYLHEGWEQCVVHRDVKSSNVMLDAEFNTKLGDFGLARLVDHGVGMQTTVPAGTWGYLAPECAIGGRASKESDVYSFGVV</sequence>
<dbReference type="AlphaFoldDB" id="A0A1D1YFK2"/>
<evidence type="ECO:0000256" key="3">
    <source>
        <dbReference type="ARBA" id="ARBA00010217"/>
    </source>
</evidence>
<dbReference type="InterPro" id="IPR011009">
    <property type="entry name" value="Kinase-like_dom_sf"/>
</dbReference>
<comment type="subcellular location">
    <subcellularLocation>
        <location evidence="1">Cell membrane</location>
        <topology evidence="1">Single-pass type I membrane protein</topology>
    </subcellularLocation>
</comment>
<reference evidence="23" key="1">
    <citation type="submission" date="2015-07" db="EMBL/GenBank/DDBJ databases">
        <title>Transcriptome Assembly of Anthurium amnicola.</title>
        <authorList>
            <person name="Suzuki J."/>
        </authorList>
    </citation>
    <scope>NUCLEOTIDE SEQUENCE</scope>
</reference>
<feature type="binding site" evidence="18">
    <location>
        <position position="395"/>
    </location>
    <ligand>
        <name>ATP</name>
        <dbReference type="ChEBI" id="CHEBI:30616"/>
    </ligand>
</feature>
<keyword evidence="6" id="KW-0723">Serine/threonine-protein kinase</keyword>
<dbReference type="InterPro" id="IPR008271">
    <property type="entry name" value="Ser/Thr_kinase_AS"/>
</dbReference>
<dbReference type="CDD" id="cd06899">
    <property type="entry name" value="lectin_legume_LecRK_Arcelin_ConA"/>
    <property type="match status" value="1"/>
</dbReference>
<feature type="non-terminal residue" evidence="23">
    <location>
        <position position="558"/>
    </location>
</feature>
<evidence type="ECO:0000256" key="18">
    <source>
        <dbReference type="PROSITE-ProRule" id="PRU10141"/>
    </source>
</evidence>
<keyword evidence="15 20" id="KW-0472">Membrane</keyword>
<evidence type="ECO:0000256" key="11">
    <source>
        <dbReference type="ARBA" id="ARBA00022741"/>
    </source>
</evidence>
<organism evidence="23">
    <name type="scientific">Anthurium amnicola</name>
    <dbReference type="NCBI Taxonomy" id="1678845"/>
    <lineage>
        <taxon>Eukaryota</taxon>
        <taxon>Viridiplantae</taxon>
        <taxon>Streptophyta</taxon>
        <taxon>Embryophyta</taxon>
        <taxon>Tracheophyta</taxon>
        <taxon>Spermatophyta</taxon>
        <taxon>Magnoliopsida</taxon>
        <taxon>Liliopsida</taxon>
        <taxon>Araceae</taxon>
        <taxon>Pothoideae</taxon>
        <taxon>Potheae</taxon>
        <taxon>Anthurium</taxon>
    </lineage>
</organism>
<evidence type="ECO:0000256" key="1">
    <source>
        <dbReference type="ARBA" id="ARBA00004251"/>
    </source>
</evidence>
<feature type="compositionally biased region" description="Pro residues" evidence="19">
    <location>
        <begin position="267"/>
        <end position="284"/>
    </location>
</feature>
<dbReference type="InterPro" id="IPR013320">
    <property type="entry name" value="ConA-like_dom_sf"/>
</dbReference>
<evidence type="ECO:0000256" key="12">
    <source>
        <dbReference type="ARBA" id="ARBA00022777"/>
    </source>
</evidence>
<evidence type="ECO:0000256" key="15">
    <source>
        <dbReference type="ARBA" id="ARBA00023136"/>
    </source>
</evidence>
<keyword evidence="9 21" id="KW-0732">Signal</keyword>
<dbReference type="GO" id="GO:0004674">
    <property type="term" value="F:protein serine/threonine kinase activity"/>
    <property type="evidence" value="ECO:0007669"/>
    <property type="project" value="UniProtKB-KW"/>
</dbReference>
<proteinExistence type="inferred from homology"/>
<feature type="region of interest" description="Disordered" evidence="19">
    <location>
        <begin position="265"/>
        <end position="287"/>
    </location>
</feature>
<accession>A0A1D1YFK2</accession>
<evidence type="ECO:0000256" key="2">
    <source>
        <dbReference type="ARBA" id="ARBA00008536"/>
    </source>
</evidence>
<dbReference type="InterPro" id="IPR050528">
    <property type="entry name" value="L-type_Lectin-RKs"/>
</dbReference>
<dbReference type="SUPFAM" id="SSF49899">
    <property type="entry name" value="Concanavalin A-like lectins/glucanases"/>
    <property type="match status" value="1"/>
</dbReference>
<dbReference type="InterPro" id="IPR017441">
    <property type="entry name" value="Protein_kinase_ATP_BS"/>
</dbReference>
<dbReference type="GO" id="GO:0005886">
    <property type="term" value="C:plasma membrane"/>
    <property type="evidence" value="ECO:0007669"/>
    <property type="project" value="UniProtKB-SubCell"/>
</dbReference>
<keyword evidence="10 23" id="KW-0430">Lectin</keyword>
<keyword evidence="14 20" id="KW-1133">Transmembrane helix</keyword>
<dbReference type="Gene3D" id="2.60.120.200">
    <property type="match status" value="1"/>
</dbReference>
<keyword evidence="16 23" id="KW-0675">Receptor</keyword>
<dbReference type="PROSITE" id="PS00108">
    <property type="entry name" value="PROTEIN_KINASE_ST"/>
    <property type="match status" value="1"/>
</dbReference>
<dbReference type="GO" id="GO:0002229">
    <property type="term" value="P:defense response to oomycetes"/>
    <property type="evidence" value="ECO:0007669"/>
    <property type="project" value="UniProtKB-ARBA"/>
</dbReference>
<keyword evidence="17" id="KW-0325">Glycoprotein</keyword>
<evidence type="ECO:0000256" key="19">
    <source>
        <dbReference type="SAM" id="MobiDB-lite"/>
    </source>
</evidence>
<evidence type="ECO:0000256" key="13">
    <source>
        <dbReference type="ARBA" id="ARBA00022840"/>
    </source>
</evidence>
<protein>
    <recommendedName>
        <fullName evidence="4">non-specific serine/threonine protein kinase</fullName>
        <ecNumber evidence="4">2.7.11.1</ecNumber>
    </recommendedName>
</protein>
<evidence type="ECO:0000313" key="23">
    <source>
        <dbReference type="EMBL" id="JAT53418.1"/>
    </source>
</evidence>
<comment type="similarity">
    <text evidence="2">In the N-terminal section; belongs to the leguminous lectin family.</text>
</comment>
<evidence type="ECO:0000256" key="10">
    <source>
        <dbReference type="ARBA" id="ARBA00022734"/>
    </source>
</evidence>
<feature type="domain" description="Protein kinase" evidence="22">
    <location>
        <begin position="366"/>
        <end position="558"/>
    </location>
</feature>
<feature type="chain" id="PRO_5008900163" description="non-specific serine/threonine protein kinase" evidence="21">
    <location>
        <begin position="22"/>
        <end position="558"/>
    </location>
</feature>
<dbReference type="InterPro" id="IPR000719">
    <property type="entry name" value="Prot_kinase_dom"/>
</dbReference>
<feature type="signal peptide" evidence="21">
    <location>
        <begin position="1"/>
        <end position="21"/>
    </location>
</feature>
<dbReference type="SUPFAM" id="SSF56112">
    <property type="entry name" value="Protein kinase-like (PK-like)"/>
    <property type="match status" value="1"/>
</dbReference>
<comment type="similarity">
    <text evidence="3">In the C-terminal section; belongs to the protein kinase superfamily. Ser/Thr protein kinase family.</text>
</comment>
<evidence type="ECO:0000256" key="16">
    <source>
        <dbReference type="ARBA" id="ARBA00023170"/>
    </source>
</evidence>
<evidence type="ECO:0000259" key="22">
    <source>
        <dbReference type="PROSITE" id="PS50011"/>
    </source>
</evidence>
<keyword evidence="13 18" id="KW-0067">ATP-binding</keyword>
<evidence type="ECO:0000256" key="20">
    <source>
        <dbReference type="SAM" id="Phobius"/>
    </source>
</evidence>
<dbReference type="GO" id="GO:0005524">
    <property type="term" value="F:ATP binding"/>
    <property type="evidence" value="ECO:0007669"/>
    <property type="project" value="UniProtKB-UniRule"/>
</dbReference>
<dbReference type="EC" id="2.7.11.1" evidence="4"/>
<dbReference type="InterPro" id="IPR001220">
    <property type="entry name" value="Legume_lectin_dom"/>
</dbReference>
<evidence type="ECO:0000256" key="6">
    <source>
        <dbReference type="ARBA" id="ARBA00022527"/>
    </source>
</evidence>
<evidence type="ECO:0000256" key="5">
    <source>
        <dbReference type="ARBA" id="ARBA00022475"/>
    </source>
</evidence>
<dbReference type="PROSITE" id="PS00107">
    <property type="entry name" value="PROTEIN_KINASE_ATP"/>
    <property type="match status" value="1"/>
</dbReference>
<evidence type="ECO:0000256" key="7">
    <source>
        <dbReference type="ARBA" id="ARBA00022679"/>
    </source>
</evidence>
<evidence type="ECO:0000256" key="8">
    <source>
        <dbReference type="ARBA" id="ARBA00022692"/>
    </source>
</evidence>